<feature type="transmembrane region" description="Helical" evidence="1">
    <location>
        <begin position="12"/>
        <end position="32"/>
    </location>
</feature>
<dbReference type="KEGG" id="ssm:Spirs_0983"/>
<sequence>MLETLLHRIRLQAYLMMVLFSLGLVVIWFMRYLGWAFPTEPTRVLSMVGLLGSTTGAVALPILVRMAFYRKSARQGGLRLSEFFRMERYLVLCVFLGALFTLFAYLVPVYRYHLYLSVLVTIYGIYSVFPANKTYKKDIAAFRVKCDET</sequence>
<keyword evidence="1" id="KW-0472">Membrane</keyword>
<evidence type="ECO:0000313" key="3">
    <source>
        <dbReference type="Proteomes" id="UP000002318"/>
    </source>
</evidence>
<dbReference type="EMBL" id="CP002116">
    <property type="protein sequence ID" value="ADK80117.1"/>
    <property type="molecule type" value="Genomic_DNA"/>
</dbReference>
<gene>
    <name evidence="2" type="ordered locus">Spirs_0983</name>
</gene>
<dbReference type="eggNOG" id="ENOG50346KT">
    <property type="taxonomic scope" value="Bacteria"/>
</dbReference>
<proteinExistence type="predicted"/>
<evidence type="ECO:0000256" key="1">
    <source>
        <dbReference type="SAM" id="Phobius"/>
    </source>
</evidence>
<reference evidence="3" key="1">
    <citation type="journal article" date="2010" name="Stand. Genomic Sci.">
        <title>Complete genome sequence of Spirochaeta smaragdinae type strain (SEBR 4228).</title>
        <authorList>
            <person name="Mavromatis K."/>
            <person name="Yasawong M."/>
            <person name="Chertkov O."/>
            <person name="Lapidus A."/>
            <person name="Lucas S."/>
            <person name="Nolan M."/>
            <person name="Del Rio T.G."/>
            <person name="Tice H."/>
            <person name="Cheng J.F."/>
            <person name="Pitluck S."/>
            <person name="Liolios K."/>
            <person name="Ivanova N."/>
            <person name="Tapia R."/>
            <person name="Han C."/>
            <person name="Bruce D."/>
            <person name="Goodwin L."/>
            <person name="Pati A."/>
            <person name="Chen A."/>
            <person name="Palaniappan K."/>
            <person name="Land M."/>
            <person name="Hauser L."/>
            <person name="Chang Y.J."/>
            <person name="Jeffries C.D."/>
            <person name="Detter J.C."/>
            <person name="Rohde M."/>
            <person name="Brambilla E."/>
            <person name="Spring S."/>
            <person name="Goker M."/>
            <person name="Sikorski J."/>
            <person name="Woyke T."/>
            <person name="Bristow J."/>
            <person name="Eisen J.A."/>
            <person name="Markowitz V."/>
            <person name="Hugenholtz P."/>
            <person name="Klenk H.P."/>
            <person name="Kyrpides N.C."/>
        </authorList>
    </citation>
    <scope>NUCLEOTIDE SEQUENCE [LARGE SCALE GENOMIC DNA]</scope>
    <source>
        <strain evidence="3">DSM 11293 / JCM 15392 / SEBR 4228</strain>
    </source>
</reference>
<keyword evidence="1" id="KW-1133">Transmembrane helix</keyword>
<dbReference type="RefSeq" id="WP_013253581.1">
    <property type="nucleotide sequence ID" value="NC_014364.1"/>
</dbReference>
<evidence type="ECO:0000313" key="2">
    <source>
        <dbReference type="EMBL" id="ADK80117.1"/>
    </source>
</evidence>
<keyword evidence="1" id="KW-0812">Transmembrane</keyword>
<name>E1RCN7_SEDSS</name>
<protein>
    <submittedName>
        <fullName evidence="2">Uncharacterized protein</fullName>
    </submittedName>
</protein>
<keyword evidence="3" id="KW-1185">Reference proteome</keyword>
<feature type="transmembrane region" description="Helical" evidence="1">
    <location>
        <begin position="89"/>
        <end position="106"/>
    </location>
</feature>
<dbReference type="OrthoDB" id="369707at2"/>
<organism evidence="2 3">
    <name type="scientific">Sediminispirochaeta smaragdinae (strain DSM 11293 / JCM 15392 / SEBR 4228)</name>
    <name type="common">Spirochaeta smaragdinae</name>
    <dbReference type="NCBI Taxonomy" id="573413"/>
    <lineage>
        <taxon>Bacteria</taxon>
        <taxon>Pseudomonadati</taxon>
        <taxon>Spirochaetota</taxon>
        <taxon>Spirochaetia</taxon>
        <taxon>Spirochaetales</taxon>
        <taxon>Spirochaetaceae</taxon>
        <taxon>Sediminispirochaeta</taxon>
    </lineage>
</organism>
<dbReference type="HOGENOM" id="CLU_1748515_0_0_12"/>
<dbReference type="Proteomes" id="UP000002318">
    <property type="component" value="Chromosome"/>
</dbReference>
<dbReference type="AlphaFoldDB" id="E1RCN7"/>
<accession>E1RCN7</accession>
<dbReference type="STRING" id="573413.Spirs_0983"/>
<feature type="transmembrane region" description="Helical" evidence="1">
    <location>
        <begin position="44"/>
        <end position="68"/>
    </location>
</feature>
<feature type="transmembrane region" description="Helical" evidence="1">
    <location>
        <begin position="112"/>
        <end position="129"/>
    </location>
</feature>